<accession>A0A7Y9U460</accession>
<name>A0A7Y9U460_9BURK</name>
<sequence>MSETTDIVSATASSVSAIAAIVAAVGVWYARGQLKTSREIAQLQFEDALGKEYRELATRLKPKAMLGEELSEQEYQEAFDELFHYIDLSNEQVSLRQRGRISLEVWKSWRTGIGNNLALPAFARAWAEIKEKSSSFHELRRFESEGQKCDPADWR</sequence>
<dbReference type="AlphaFoldDB" id="A0A7Y9U460"/>
<proteinExistence type="predicted"/>
<evidence type="ECO:0000256" key="1">
    <source>
        <dbReference type="SAM" id="Phobius"/>
    </source>
</evidence>
<comment type="caution">
    <text evidence="2">The sequence shown here is derived from an EMBL/GenBank/DDBJ whole genome shotgun (WGS) entry which is preliminary data.</text>
</comment>
<feature type="transmembrane region" description="Helical" evidence="1">
    <location>
        <begin position="12"/>
        <end position="30"/>
    </location>
</feature>
<reference evidence="2 3" key="1">
    <citation type="submission" date="2020-07" db="EMBL/GenBank/DDBJ databases">
        <title>Genomic Encyclopedia of Archaeal and Bacterial Type Strains, Phase II (KMG-II): from individual species to whole genera.</title>
        <authorList>
            <person name="Goeker M."/>
        </authorList>
    </citation>
    <scope>NUCLEOTIDE SEQUENCE [LARGE SCALE GENOMIC DNA]</scope>
    <source>
        <strain evidence="2 3">DSM 21226</strain>
    </source>
</reference>
<keyword evidence="1" id="KW-0472">Membrane</keyword>
<dbReference type="RefSeq" id="WP_179632580.1">
    <property type="nucleotide sequence ID" value="NZ_JACCFH010000001.1"/>
</dbReference>
<evidence type="ECO:0000313" key="3">
    <source>
        <dbReference type="Proteomes" id="UP000518288"/>
    </source>
</evidence>
<dbReference type="EMBL" id="JACCFH010000001">
    <property type="protein sequence ID" value="NYG31603.1"/>
    <property type="molecule type" value="Genomic_DNA"/>
</dbReference>
<dbReference type="Proteomes" id="UP000518288">
    <property type="component" value="Unassembled WGS sequence"/>
</dbReference>
<protein>
    <recommendedName>
        <fullName evidence="4">DUF4760 domain-containing protein</fullName>
    </recommendedName>
</protein>
<evidence type="ECO:0000313" key="2">
    <source>
        <dbReference type="EMBL" id="NYG31603.1"/>
    </source>
</evidence>
<keyword evidence="1" id="KW-0812">Transmembrane</keyword>
<organism evidence="2 3">
    <name type="scientific">Sphaerotilus montanus</name>
    <dbReference type="NCBI Taxonomy" id="522889"/>
    <lineage>
        <taxon>Bacteria</taxon>
        <taxon>Pseudomonadati</taxon>
        <taxon>Pseudomonadota</taxon>
        <taxon>Betaproteobacteria</taxon>
        <taxon>Burkholderiales</taxon>
        <taxon>Sphaerotilaceae</taxon>
        <taxon>Sphaerotilus</taxon>
    </lineage>
</organism>
<keyword evidence="3" id="KW-1185">Reference proteome</keyword>
<gene>
    <name evidence="2" type="ORF">BDD16_000589</name>
</gene>
<evidence type="ECO:0008006" key="4">
    <source>
        <dbReference type="Google" id="ProtNLM"/>
    </source>
</evidence>
<keyword evidence="1" id="KW-1133">Transmembrane helix</keyword>